<keyword evidence="5 9" id="KW-1133">Transmembrane helix</keyword>
<feature type="transmembrane region" description="Helical" evidence="9">
    <location>
        <begin position="57"/>
        <end position="75"/>
    </location>
</feature>
<dbReference type="NCBIfam" id="TIGR01297">
    <property type="entry name" value="CDF"/>
    <property type="match status" value="1"/>
</dbReference>
<evidence type="ECO:0000256" key="1">
    <source>
        <dbReference type="ARBA" id="ARBA00004141"/>
    </source>
</evidence>
<dbReference type="AlphaFoldDB" id="A0AA90SMD9"/>
<reference evidence="12" key="1">
    <citation type="submission" date="2023-08" db="EMBL/GenBank/DDBJ databases">
        <title>The draft genome of Tsukamurella strandjordii strain 050030.</title>
        <authorList>
            <person name="Zhao F."/>
            <person name="Feng Y."/>
            <person name="Zong Z."/>
        </authorList>
    </citation>
    <scope>NUCLEOTIDE SEQUENCE</scope>
    <source>
        <strain evidence="12">050030</strain>
    </source>
</reference>
<feature type="transmembrane region" description="Helical" evidence="9">
    <location>
        <begin position="166"/>
        <end position="183"/>
    </location>
</feature>
<evidence type="ECO:0000256" key="3">
    <source>
        <dbReference type="ARBA" id="ARBA00022448"/>
    </source>
</evidence>
<proteinExistence type="inferred from homology"/>
<sequence length="351" mass="36413">MGADGHSHAGHDHGVSADADKRWLSLALALIVAFMAIEVTIGIMASSLALITDAAHMLTDAAAIVLALFAIKIAAKPAQGGYTYGLKRAEILSAQANGITLLLLAVYFVYEGITRIIDPPNVDGKLVFFTALAGCAVNIAATMCIRRANRESLNVEGAYQHILNDLYAFIATAIAGAIIWATGWGQADAIAALVVAALMFKAGWGLVKASGRIFLEAAPEGVDPSAVGADIASVPSVEEVHDLHIWEITSGQAAMSAHILVTPGADCHAVRATVAKRLHDDYDIEHATLQVDHVGDEDHCDEPHGESYRSADQAASDVPTVSAPAGTPTPAAAPAPVAKADDHAPKNGGTT</sequence>
<keyword evidence="7 9" id="KW-0472">Membrane</keyword>
<evidence type="ECO:0000256" key="9">
    <source>
        <dbReference type="SAM" id="Phobius"/>
    </source>
</evidence>
<feature type="region of interest" description="Disordered" evidence="8">
    <location>
        <begin position="295"/>
        <end position="351"/>
    </location>
</feature>
<evidence type="ECO:0000256" key="7">
    <source>
        <dbReference type="ARBA" id="ARBA00023136"/>
    </source>
</evidence>
<feature type="transmembrane region" description="Helical" evidence="9">
    <location>
        <begin position="189"/>
        <end position="207"/>
    </location>
</feature>
<organism evidence="12 13">
    <name type="scientific">Tsukamurella strandjordii</name>
    <dbReference type="NCBI Taxonomy" id="147577"/>
    <lineage>
        <taxon>Bacteria</taxon>
        <taxon>Bacillati</taxon>
        <taxon>Actinomycetota</taxon>
        <taxon>Actinomycetes</taxon>
        <taxon>Mycobacteriales</taxon>
        <taxon>Tsukamurellaceae</taxon>
        <taxon>Tsukamurella</taxon>
    </lineage>
</organism>
<dbReference type="SUPFAM" id="SSF161111">
    <property type="entry name" value="Cation efflux protein transmembrane domain-like"/>
    <property type="match status" value="1"/>
</dbReference>
<evidence type="ECO:0000259" key="11">
    <source>
        <dbReference type="Pfam" id="PF16916"/>
    </source>
</evidence>
<dbReference type="PANTHER" id="PTHR11562">
    <property type="entry name" value="CATION EFFLUX PROTEIN/ ZINC TRANSPORTER"/>
    <property type="match status" value="1"/>
</dbReference>
<dbReference type="RefSeq" id="WP_305111939.1">
    <property type="nucleotide sequence ID" value="NZ_JAUTIX010000005.1"/>
</dbReference>
<dbReference type="PANTHER" id="PTHR11562:SF17">
    <property type="entry name" value="RE54080P-RELATED"/>
    <property type="match status" value="1"/>
</dbReference>
<accession>A0AA90SMD9</accession>
<protein>
    <submittedName>
        <fullName evidence="12">Cation diffusion facilitator family transporter</fullName>
    </submittedName>
</protein>
<dbReference type="InterPro" id="IPR027470">
    <property type="entry name" value="Cation_efflux_CTD"/>
</dbReference>
<feature type="compositionally biased region" description="Low complexity" evidence="8">
    <location>
        <begin position="318"/>
        <end position="338"/>
    </location>
</feature>
<keyword evidence="3" id="KW-0813">Transport</keyword>
<evidence type="ECO:0000256" key="2">
    <source>
        <dbReference type="ARBA" id="ARBA00008873"/>
    </source>
</evidence>
<evidence type="ECO:0000256" key="5">
    <source>
        <dbReference type="ARBA" id="ARBA00022989"/>
    </source>
</evidence>
<dbReference type="Proteomes" id="UP001178281">
    <property type="component" value="Unassembled WGS sequence"/>
</dbReference>
<gene>
    <name evidence="12" type="ORF">Q7X28_14985</name>
</gene>
<feature type="transmembrane region" description="Helical" evidence="9">
    <location>
        <begin position="126"/>
        <end position="145"/>
    </location>
</feature>
<feature type="domain" description="Cation efflux protein transmembrane" evidence="10">
    <location>
        <begin position="26"/>
        <end position="214"/>
    </location>
</feature>
<evidence type="ECO:0000256" key="6">
    <source>
        <dbReference type="ARBA" id="ARBA00023065"/>
    </source>
</evidence>
<comment type="similarity">
    <text evidence="2">Belongs to the cation diffusion facilitator (CDF) transporter (TC 2.A.4) family. SLC30A subfamily.</text>
</comment>
<evidence type="ECO:0000313" key="13">
    <source>
        <dbReference type="Proteomes" id="UP001178281"/>
    </source>
</evidence>
<dbReference type="InterPro" id="IPR058533">
    <property type="entry name" value="Cation_efflux_TM"/>
</dbReference>
<evidence type="ECO:0000259" key="10">
    <source>
        <dbReference type="Pfam" id="PF01545"/>
    </source>
</evidence>
<evidence type="ECO:0000256" key="4">
    <source>
        <dbReference type="ARBA" id="ARBA00022692"/>
    </source>
</evidence>
<name>A0AA90SMD9_9ACTN</name>
<feature type="transmembrane region" description="Helical" evidence="9">
    <location>
        <begin position="26"/>
        <end position="51"/>
    </location>
</feature>
<feature type="compositionally biased region" description="Basic and acidic residues" evidence="8">
    <location>
        <begin position="295"/>
        <end position="309"/>
    </location>
</feature>
<comment type="subcellular location">
    <subcellularLocation>
        <location evidence="1">Membrane</location>
        <topology evidence="1">Multi-pass membrane protein</topology>
    </subcellularLocation>
</comment>
<dbReference type="InterPro" id="IPR036837">
    <property type="entry name" value="Cation_efflux_CTD_sf"/>
</dbReference>
<dbReference type="InterPro" id="IPR027469">
    <property type="entry name" value="Cation_efflux_TMD_sf"/>
</dbReference>
<keyword evidence="6" id="KW-0406">Ion transport</keyword>
<dbReference type="Gene3D" id="1.20.1510.10">
    <property type="entry name" value="Cation efflux protein transmembrane domain"/>
    <property type="match status" value="1"/>
</dbReference>
<dbReference type="InterPro" id="IPR050681">
    <property type="entry name" value="CDF/SLC30A"/>
</dbReference>
<feature type="domain" description="Cation efflux protein cytoplasmic" evidence="11">
    <location>
        <begin position="222"/>
        <end position="293"/>
    </location>
</feature>
<dbReference type="Pfam" id="PF16916">
    <property type="entry name" value="ZT_dimer"/>
    <property type="match status" value="1"/>
</dbReference>
<dbReference type="InterPro" id="IPR002524">
    <property type="entry name" value="Cation_efflux"/>
</dbReference>
<evidence type="ECO:0000256" key="8">
    <source>
        <dbReference type="SAM" id="MobiDB-lite"/>
    </source>
</evidence>
<keyword evidence="13" id="KW-1185">Reference proteome</keyword>
<dbReference type="SUPFAM" id="SSF160240">
    <property type="entry name" value="Cation efflux protein cytoplasmic domain-like"/>
    <property type="match status" value="1"/>
</dbReference>
<feature type="transmembrane region" description="Helical" evidence="9">
    <location>
        <begin position="96"/>
        <end position="114"/>
    </location>
</feature>
<dbReference type="Pfam" id="PF01545">
    <property type="entry name" value="Cation_efflux"/>
    <property type="match status" value="1"/>
</dbReference>
<comment type="caution">
    <text evidence="12">The sequence shown here is derived from an EMBL/GenBank/DDBJ whole genome shotgun (WGS) entry which is preliminary data.</text>
</comment>
<dbReference type="GO" id="GO:0005385">
    <property type="term" value="F:zinc ion transmembrane transporter activity"/>
    <property type="evidence" value="ECO:0007669"/>
    <property type="project" value="TreeGrafter"/>
</dbReference>
<evidence type="ECO:0000313" key="12">
    <source>
        <dbReference type="EMBL" id="MDP0399232.1"/>
    </source>
</evidence>
<dbReference type="EMBL" id="JAUTIX010000005">
    <property type="protein sequence ID" value="MDP0399232.1"/>
    <property type="molecule type" value="Genomic_DNA"/>
</dbReference>
<keyword evidence="4 9" id="KW-0812">Transmembrane</keyword>
<dbReference type="GO" id="GO:0005886">
    <property type="term" value="C:plasma membrane"/>
    <property type="evidence" value="ECO:0007669"/>
    <property type="project" value="TreeGrafter"/>
</dbReference>